<dbReference type="GO" id="GO:0005737">
    <property type="term" value="C:cytoplasm"/>
    <property type="evidence" value="ECO:0007669"/>
    <property type="project" value="UniProtKB-ARBA"/>
</dbReference>
<dbReference type="CDD" id="cd20379">
    <property type="entry name" value="Tudor_dTUD-like"/>
    <property type="match status" value="2"/>
</dbReference>
<evidence type="ECO:0000256" key="1">
    <source>
        <dbReference type="SAM" id="Coils"/>
    </source>
</evidence>
<feature type="domain" description="Tudor" evidence="3">
    <location>
        <begin position="1295"/>
        <end position="1353"/>
    </location>
</feature>
<feature type="region of interest" description="Disordered" evidence="2">
    <location>
        <begin position="2457"/>
        <end position="2478"/>
    </location>
</feature>
<dbReference type="FunFam" id="2.30.30.140:FF:000018">
    <property type="entry name" value="Serine/threonine-protein kinase 31"/>
    <property type="match status" value="3"/>
</dbReference>
<reference evidence="4" key="1">
    <citation type="submission" date="2021-11" db="EMBL/GenBank/DDBJ databases">
        <authorList>
            <person name="Schell T."/>
        </authorList>
    </citation>
    <scope>NUCLEOTIDE SEQUENCE</scope>
    <source>
        <strain evidence="4">M5</strain>
    </source>
</reference>
<feature type="coiled-coil region" evidence="1">
    <location>
        <begin position="2046"/>
        <end position="2073"/>
    </location>
</feature>
<dbReference type="SMART" id="SM00333">
    <property type="entry name" value="TUDOR"/>
    <property type="match status" value="8"/>
</dbReference>
<feature type="domain" description="Tudor" evidence="3">
    <location>
        <begin position="337"/>
        <end position="399"/>
    </location>
</feature>
<feature type="domain" description="Tudor" evidence="3">
    <location>
        <begin position="891"/>
        <end position="954"/>
    </location>
</feature>
<dbReference type="Gene3D" id="2.30.30.140">
    <property type="match status" value="9"/>
</dbReference>
<evidence type="ECO:0000256" key="2">
    <source>
        <dbReference type="SAM" id="MobiDB-lite"/>
    </source>
</evidence>
<dbReference type="Pfam" id="PF00567">
    <property type="entry name" value="TUDOR"/>
    <property type="match status" value="8"/>
</dbReference>
<evidence type="ECO:0000313" key="5">
    <source>
        <dbReference type="Proteomes" id="UP000789390"/>
    </source>
</evidence>
<feature type="region of interest" description="Disordered" evidence="2">
    <location>
        <begin position="693"/>
        <end position="817"/>
    </location>
</feature>
<name>A0A8J2WK44_9CRUS</name>
<feature type="domain" description="Tudor" evidence="3">
    <location>
        <begin position="1807"/>
        <end position="1865"/>
    </location>
</feature>
<gene>
    <name evidence="4" type="ORF">DGAL_LOCUS4057</name>
</gene>
<keyword evidence="5" id="KW-1185">Reference proteome</keyword>
<feature type="region of interest" description="Disordered" evidence="2">
    <location>
        <begin position="2089"/>
        <end position="2115"/>
    </location>
</feature>
<feature type="region of interest" description="Disordered" evidence="2">
    <location>
        <begin position="2495"/>
        <end position="2514"/>
    </location>
</feature>
<sequence>MAGASMLVHVTHIDDSVRGRQGPCVYFWGITHDRSLYLLMEKYLECIRHYLEARPPPLNLNLLDRVCCVLINHQWHRARVPHPKLSHAGTIEVICIDSGDTHAVPLAFVRTLDIPGIEAEHVREWPPLATKFILADMVAPRGPGSHSHWSEPAMMFLKVHVENRDWKAEPMGMYGEHQGVRLFNSHNQLLVTLMIQQGLGVAAQTYHEAVSMCETMDKQPAFMKPAFNAFSAGGSVTNVDNTLPPSFAIPATYREHQPAFSMAANRSPKLSTAAPVLSRKFVTNDIPSKGRHDVVVTHIPDGPRKFYVQLKSEASDYIKLCQKIDSVVAHALHLPGVPNLGTTCIAMSPLDKRFHRGLITAVGDYGKQDTCTVYFADIGTQESVSISLICDIPDDLLIPRLFAYRVSLFGVEDVANLICLNDIFASFVNSSPYLQVEVVEEDENKQIVNLYDSTGRSIREVLASILEYFAPTTNATPVSPRNSPPKYDKAAPACVTEIPPVLLASDEKLNVIVAQEHGSFFGQLDKIPVKDLDDMASELMLAYSSDSNPPLLYADAKSHLGHYGVVHWEEDDKFYRIRVIEEFVNDAQVLFVDFGYCAKIPRCKIFAPLESLTCFRKSPFGIRCKIDEVTLPLADWSKLVFEKKIIVKIGTCSNEVYSVTLTCDLLNKEIANAISSMTSPKCARVPENSIRNHTVAVENIPEQTTNSNNGRLKRSNDNGNFGKSHYVHPNAKDSNWRTGGAEDATQSGQGKASSKDCNWRSSSYQAQEVIRNPRGPPPSTGNGEMKGPLGFQRSEKVEERSPTPLVQPAVEFSPPAKISELPKTQPISAVQKQYTYSQQALPGADSQVEVSCVVDPTNFYVQLSDNCIVLAELVEKLNEVYTDESKPSIVDAKPGSACVVQYEEDNRWYRGRILQFNDPPVTIQLATVLFIDYGNTQRSSLKQLKAIDEEFVKLPPQAYHCRLSGIGNSRTWTMEDKNTLEARTVGKCITATFAERGSDGKFPVRLVDGSNMDVINEVFGAPSTTIVPPPSAGYTYLPVSQTPLDVSIAWYYNPGRIFTSPVDVSAYQNELDQLEEFYSSLSPDELLENQSCVGLPCVARFTEDGRFYRSKILAIVDQVAKVLFVDYGNEQETPISQLRRMVPRFMQCPQLTWHSRLKGVKKRTFGPTNPDPQKHIAACFLTGQTLSALFHSTSPDGNNGVFEVELDVPHIGDAAKYLIEQKVLDRISLDTEIKLAPQNLNFVPEQIISTTAVAPFAKSVSEFWIQIQPETVTAIMERIDRLTQDPNFANKKEFNASIGKPCLAFYADDGQWYRALVEAVDGVSAQVYYVDYGNRCMVNTNDLRELPQEFAQQPALAFKCCLDGMDVLAGSASDAFVSSITNLDSFTVKYLNAIDGVLNVRIYAADGSDLNEFLTKSSIPEVTVEESVQTSMHVLPSIPEEQHPIQDIPEKLPSETVYQAPTEINYVNVSISFASSPNQFFVRMMEDDAKLVEMSNQIAEMYVADVDSFRITDQPIVDQIYGTTHPSFHGWYRSQIKAVYEDTVEAHFIDYGDTHTIQMGNILSLPQQFADIPAMALPGNLKIECSQTVAEKFTALCYEPEKTHWVVFGIDENGQQFIDSLFIGDDNILDLLANDIAQSAPTECETVNMDAGLSTIPEALLEQSSRGTVEDDVSKIISSADNSSVFLTYEESSYTSRATAEDNASKIISSTGDSSDVFVPCEELSSICPSTLDADETLEISKAEATVEEFPLLPVIYFAPGQKMSSYALSSYIESATEIWIQLDPAAVDSLMAKIAEMDVSQLETLDPQIHTSCLALFPDDGKWYRALINSIDADQAKVTYIDYGNSSLVNVGDLRVLPALFTQSSGLALKCALDGTQQNLISSPTADQCESIIAQEVLTVVFASRSSEHLYVRLLDPSGLDLNEKLGLPESFRIESVASNLLDFNTLDDVEMSSPVARIADPAPLCDIDEDVTLPLEVEVVRGVTAEPLVAIPTVLGHSENVEAAEMAVNQIEQDIKENEFYQCFSDSVNSFVQEAILEPHGLEAKEVSEQLAILEEEVTTANITNQLLQETETLVPDVGNLTKNLDVPEQLGTQTTGTTGDSNVSDRNEVNEDLNVPELNVTEDVNVSEPNVSEDLNVADQKVGEDLNLTDEKVTEDLKISEENFTEELNVSKHDDICNQSEQKFDDDVFINVVNHLTAAPSSTMSSSLIDGTQFEDPLVTLSLEAAQVIEPEEVLKECDAPVQEQGARKVADALYDERIAMQIKTEMKSNEDETPKGTFYVSHIVSPGDFWIQHIEDEQNIGVLEDGLVEVGTSNQYLLSGPPIVGQLYAAKHPEFGYWYRAKLLKLDQDFAEVIFFDYGDKQNLPVEWIRRLAQKDQCIPPMAVRCKLSAVDLDVWPDKATNVMRTHCQPDNVCRIVFKNETDPIFEVDSLYSGDIDVVGSVLSSLECEHPVGSSPQTISQPLSPSQSQSSLTGVPQVDAQLLFIRADPEAESTKANQELNEDENRLQVD</sequence>
<dbReference type="PANTHER" id="PTHR22948">
    <property type="entry name" value="TUDOR DOMAIN CONTAINING PROTEIN"/>
    <property type="match status" value="1"/>
</dbReference>
<feature type="domain" description="Tudor" evidence="3">
    <location>
        <begin position="1514"/>
        <end position="1572"/>
    </location>
</feature>
<dbReference type="PANTHER" id="PTHR22948:SF72">
    <property type="entry name" value="TUDOR DOMAIN-CONTAINING PROTEIN"/>
    <property type="match status" value="1"/>
</dbReference>
<dbReference type="Gene3D" id="2.40.50.90">
    <property type="match status" value="3"/>
</dbReference>
<comment type="caution">
    <text evidence="4">The sequence shown here is derived from an EMBL/GenBank/DDBJ whole genome shotgun (WGS) entry which is preliminary data.</text>
</comment>
<protein>
    <recommendedName>
        <fullName evidence="3">Tudor domain-containing protein</fullName>
    </recommendedName>
</protein>
<evidence type="ECO:0000313" key="4">
    <source>
        <dbReference type="EMBL" id="CAH0101718.1"/>
    </source>
</evidence>
<proteinExistence type="predicted"/>
<dbReference type="Proteomes" id="UP000789390">
    <property type="component" value="Unassembled WGS sequence"/>
</dbReference>
<dbReference type="PROSITE" id="PS50304">
    <property type="entry name" value="TUDOR"/>
    <property type="match status" value="7"/>
</dbReference>
<accession>A0A8J2WK44</accession>
<dbReference type="InterPro" id="IPR035437">
    <property type="entry name" value="SNase_OB-fold_sf"/>
</dbReference>
<dbReference type="SUPFAM" id="SSF63748">
    <property type="entry name" value="Tudor/PWWP/MBT"/>
    <property type="match status" value="9"/>
</dbReference>
<dbReference type="InterPro" id="IPR050621">
    <property type="entry name" value="Tudor_domain_containing"/>
</dbReference>
<dbReference type="InterPro" id="IPR002999">
    <property type="entry name" value="Tudor"/>
</dbReference>
<dbReference type="OrthoDB" id="9989103at2759"/>
<keyword evidence="1" id="KW-0175">Coiled coil</keyword>
<dbReference type="EMBL" id="CAKKLH010000065">
    <property type="protein sequence ID" value="CAH0101718.1"/>
    <property type="molecule type" value="Genomic_DNA"/>
</dbReference>
<feature type="domain" description="Tudor" evidence="3">
    <location>
        <begin position="2325"/>
        <end position="2383"/>
    </location>
</feature>
<feature type="compositionally biased region" description="Low complexity" evidence="2">
    <location>
        <begin position="2458"/>
        <end position="2477"/>
    </location>
</feature>
<feature type="domain" description="Tudor" evidence="3">
    <location>
        <begin position="1090"/>
        <end position="1148"/>
    </location>
</feature>
<feature type="compositionally biased region" description="Polar residues" evidence="2">
    <location>
        <begin position="701"/>
        <end position="710"/>
    </location>
</feature>
<organism evidence="4 5">
    <name type="scientific">Daphnia galeata</name>
    <dbReference type="NCBI Taxonomy" id="27404"/>
    <lineage>
        <taxon>Eukaryota</taxon>
        <taxon>Metazoa</taxon>
        <taxon>Ecdysozoa</taxon>
        <taxon>Arthropoda</taxon>
        <taxon>Crustacea</taxon>
        <taxon>Branchiopoda</taxon>
        <taxon>Diplostraca</taxon>
        <taxon>Cladocera</taxon>
        <taxon>Anomopoda</taxon>
        <taxon>Daphniidae</taxon>
        <taxon>Daphnia</taxon>
    </lineage>
</organism>
<evidence type="ECO:0000259" key="3">
    <source>
        <dbReference type="PROSITE" id="PS50304"/>
    </source>
</evidence>